<evidence type="ECO:0000313" key="1">
    <source>
        <dbReference type="EMBL" id="KYQ59134.1"/>
    </source>
</evidence>
<proteinExistence type="predicted"/>
<dbReference type="Proteomes" id="UP000075809">
    <property type="component" value="Unassembled WGS sequence"/>
</dbReference>
<gene>
    <name evidence="1" type="ORF">ALC60_01850</name>
</gene>
<dbReference type="AlphaFoldDB" id="A0A151XFG3"/>
<sequence>MSQINNRNFNFGNLRILQWNAKSVLSKYNELSKHCENFNLILISETWLSQDKEFKLRGFDTVREDRLDRGDIEGSMRHVEVKWRLVRLRSLWEASLSQWFHATVRRARARGLLRFVIGRNFFRNFKVEDSLAIVLNWSVDSDPWDSDHLPITIEAQFNPTNRVGSMRASRLHAADTDWDIFRETMDEKLKLIADLESMETEIMYSTFIAIIGEAISIATAPDAWTGVNVGEVRFKYLLRVLGGQMHVVGEFSFVRRLWLSLNSQVRRKTL</sequence>
<dbReference type="EMBL" id="KQ982185">
    <property type="protein sequence ID" value="KYQ59134.1"/>
    <property type="molecule type" value="Genomic_DNA"/>
</dbReference>
<keyword evidence="2" id="KW-1185">Reference proteome</keyword>
<organism evidence="1 2">
    <name type="scientific">Mycetomoellerius zeteki</name>
    <dbReference type="NCBI Taxonomy" id="64791"/>
    <lineage>
        <taxon>Eukaryota</taxon>
        <taxon>Metazoa</taxon>
        <taxon>Ecdysozoa</taxon>
        <taxon>Arthropoda</taxon>
        <taxon>Hexapoda</taxon>
        <taxon>Insecta</taxon>
        <taxon>Pterygota</taxon>
        <taxon>Neoptera</taxon>
        <taxon>Endopterygota</taxon>
        <taxon>Hymenoptera</taxon>
        <taxon>Apocrita</taxon>
        <taxon>Aculeata</taxon>
        <taxon>Formicoidea</taxon>
        <taxon>Formicidae</taxon>
        <taxon>Myrmicinae</taxon>
        <taxon>Mycetomoellerius</taxon>
    </lineage>
</organism>
<dbReference type="InterPro" id="IPR036691">
    <property type="entry name" value="Endo/exonu/phosph_ase_sf"/>
</dbReference>
<dbReference type="SUPFAM" id="SSF56219">
    <property type="entry name" value="DNase I-like"/>
    <property type="match status" value="1"/>
</dbReference>
<evidence type="ECO:0000313" key="2">
    <source>
        <dbReference type="Proteomes" id="UP000075809"/>
    </source>
</evidence>
<protein>
    <recommendedName>
        <fullName evidence="3">Endonuclease/exonuclease/phosphatase domain-containing protein</fullName>
    </recommendedName>
</protein>
<evidence type="ECO:0008006" key="3">
    <source>
        <dbReference type="Google" id="ProtNLM"/>
    </source>
</evidence>
<name>A0A151XFG3_9HYME</name>
<reference evidence="1 2" key="1">
    <citation type="submission" date="2015-09" db="EMBL/GenBank/DDBJ databases">
        <title>Trachymyrmex zeteki WGS genome.</title>
        <authorList>
            <person name="Nygaard S."/>
            <person name="Hu H."/>
            <person name="Boomsma J."/>
            <person name="Zhang G."/>
        </authorList>
    </citation>
    <scope>NUCLEOTIDE SEQUENCE [LARGE SCALE GENOMIC DNA]</scope>
    <source>
        <strain evidence="1">Tzet28-1</strain>
        <tissue evidence="1">Whole body</tissue>
    </source>
</reference>
<accession>A0A151XFG3</accession>